<comment type="caution">
    <text evidence="1">The sequence shown here is derived from an EMBL/GenBank/DDBJ whole genome shotgun (WGS) entry which is preliminary data.</text>
</comment>
<sequence>MAKLLGRSVLNQALLEGRNCARIDVVFDVYRKTSIKNAERSRRGSGGSTQWKNIAPGHTVMQWRKLLSDAESKTSLIQFLVNQWKQEESRAKLQGKQLMTSCGETCYCLSEEAWDIVEELKCSHEEADTRMLFHANHASKNGYETLLVVSEDTDVMILSLVCCKSINALLCQKAGTQNRTRYINISKLAQCLGEDLCDALIGMHAFTGCDSTSAFADQGKLKALKLVKGSKTFQDSFKSLGTSWAVSEEVHRNMESFVCRMYAPSSSICDINDVRYMLFCAKRGEVDSSSLPPCRDCLKLHIQRANYQAGIWRHCLEGQPDIPEPRGHGWTTNDKGT</sequence>
<evidence type="ECO:0000313" key="1">
    <source>
        <dbReference type="EMBL" id="KAL2098309.1"/>
    </source>
</evidence>
<reference evidence="1 2" key="1">
    <citation type="submission" date="2024-09" db="EMBL/GenBank/DDBJ databases">
        <title>A chromosome-level genome assembly of Gray's grenadier anchovy, Coilia grayii.</title>
        <authorList>
            <person name="Fu Z."/>
        </authorList>
    </citation>
    <scope>NUCLEOTIDE SEQUENCE [LARGE SCALE GENOMIC DNA]</scope>
    <source>
        <strain evidence="1">G4</strain>
        <tissue evidence="1">Muscle</tissue>
    </source>
</reference>
<dbReference type="PANTHER" id="PTHR46704:SF9">
    <property type="entry name" value="BHLH DOMAIN-CONTAINING PROTEIN"/>
    <property type="match status" value="1"/>
</dbReference>
<keyword evidence="2" id="KW-1185">Reference proteome</keyword>
<dbReference type="AlphaFoldDB" id="A0ABD1KGH4"/>
<dbReference type="EMBL" id="JBHFQA010000006">
    <property type="protein sequence ID" value="KAL2098309.1"/>
    <property type="molecule type" value="Genomic_DNA"/>
</dbReference>
<dbReference type="PANTHER" id="PTHR46704">
    <property type="entry name" value="CXC DOMAIN-CONTAINING PROTEIN-RELATED"/>
    <property type="match status" value="1"/>
</dbReference>
<gene>
    <name evidence="1" type="ORF">ACEWY4_007516</name>
</gene>
<proteinExistence type="predicted"/>
<protein>
    <submittedName>
        <fullName evidence="1">Uncharacterized protein</fullName>
    </submittedName>
</protein>
<organism evidence="1 2">
    <name type="scientific">Coilia grayii</name>
    <name type="common">Gray's grenadier anchovy</name>
    <dbReference type="NCBI Taxonomy" id="363190"/>
    <lineage>
        <taxon>Eukaryota</taxon>
        <taxon>Metazoa</taxon>
        <taxon>Chordata</taxon>
        <taxon>Craniata</taxon>
        <taxon>Vertebrata</taxon>
        <taxon>Euteleostomi</taxon>
        <taxon>Actinopterygii</taxon>
        <taxon>Neopterygii</taxon>
        <taxon>Teleostei</taxon>
        <taxon>Clupei</taxon>
        <taxon>Clupeiformes</taxon>
        <taxon>Clupeoidei</taxon>
        <taxon>Engraulidae</taxon>
        <taxon>Coilinae</taxon>
        <taxon>Coilia</taxon>
    </lineage>
</organism>
<name>A0ABD1KGH4_9TELE</name>
<dbReference type="Proteomes" id="UP001591681">
    <property type="component" value="Unassembled WGS sequence"/>
</dbReference>
<accession>A0ABD1KGH4</accession>
<evidence type="ECO:0000313" key="2">
    <source>
        <dbReference type="Proteomes" id="UP001591681"/>
    </source>
</evidence>